<sequence length="95" mass="10710">MKFLSVRDLKAKSSLIWKELPNQKDMVITSNGRPIAILSSVTEDNLELVLSSFRQARATQAVNAIQHESVRKGTDKISTGEIDDEIKSVRSRRKK</sequence>
<gene>
    <name evidence="2" type="ordered locus">Dole_0923</name>
</gene>
<dbReference type="Proteomes" id="UP000008561">
    <property type="component" value="Chromosome"/>
</dbReference>
<evidence type="ECO:0000256" key="1">
    <source>
        <dbReference type="ARBA" id="ARBA00009981"/>
    </source>
</evidence>
<dbReference type="InterPro" id="IPR036165">
    <property type="entry name" value="YefM-like_sf"/>
</dbReference>
<dbReference type="KEGG" id="dol:Dole_0923"/>
<reference evidence="2 3" key="1">
    <citation type="submission" date="2007-10" db="EMBL/GenBank/DDBJ databases">
        <title>Complete sequence of Desulfococcus oleovorans Hxd3.</title>
        <authorList>
            <consortium name="US DOE Joint Genome Institute"/>
            <person name="Copeland A."/>
            <person name="Lucas S."/>
            <person name="Lapidus A."/>
            <person name="Barry K."/>
            <person name="Glavina del Rio T."/>
            <person name="Dalin E."/>
            <person name="Tice H."/>
            <person name="Pitluck S."/>
            <person name="Kiss H."/>
            <person name="Brettin T."/>
            <person name="Bruce D."/>
            <person name="Detter J.C."/>
            <person name="Han C."/>
            <person name="Schmutz J."/>
            <person name="Larimer F."/>
            <person name="Land M."/>
            <person name="Hauser L."/>
            <person name="Kyrpides N."/>
            <person name="Kim E."/>
            <person name="Wawrik B."/>
            <person name="Richardson P."/>
        </authorList>
    </citation>
    <scope>NUCLEOTIDE SEQUENCE [LARGE SCALE GENOMIC DNA]</scope>
    <source>
        <strain evidence="3">DSM 6200 / JCM 39069 / Hxd3</strain>
    </source>
</reference>
<comment type="similarity">
    <text evidence="1">Belongs to the phD/YefM antitoxin family.</text>
</comment>
<accession>A8ZWC5</accession>
<dbReference type="AlphaFoldDB" id="A8ZWC5"/>
<keyword evidence="3" id="KW-1185">Reference proteome</keyword>
<dbReference type="eggNOG" id="COG4118">
    <property type="taxonomic scope" value="Bacteria"/>
</dbReference>
<dbReference type="EMBL" id="CP000859">
    <property type="protein sequence ID" value="ABW66733.1"/>
    <property type="molecule type" value="Genomic_DNA"/>
</dbReference>
<name>A8ZWC5_DESOH</name>
<evidence type="ECO:0000313" key="3">
    <source>
        <dbReference type="Proteomes" id="UP000008561"/>
    </source>
</evidence>
<dbReference type="STRING" id="96561.Dole_0923"/>
<dbReference type="OrthoDB" id="1726349at2"/>
<dbReference type="SUPFAM" id="SSF143120">
    <property type="entry name" value="YefM-like"/>
    <property type="match status" value="1"/>
</dbReference>
<organism evidence="2 3">
    <name type="scientific">Desulfosudis oleivorans (strain DSM 6200 / JCM 39069 / Hxd3)</name>
    <name type="common">Desulfococcus oleovorans</name>
    <dbReference type="NCBI Taxonomy" id="96561"/>
    <lineage>
        <taxon>Bacteria</taxon>
        <taxon>Pseudomonadati</taxon>
        <taxon>Thermodesulfobacteriota</taxon>
        <taxon>Desulfobacteria</taxon>
        <taxon>Desulfobacterales</taxon>
        <taxon>Desulfosudaceae</taxon>
        <taxon>Desulfosudis</taxon>
    </lineage>
</organism>
<dbReference type="HOGENOM" id="CLU_181375_0_0_7"/>
<protein>
    <submittedName>
        <fullName evidence="2">Prevent-host-death family protein</fullName>
    </submittedName>
</protein>
<proteinExistence type="inferred from homology"/>
<evidence type="ECO:0000313" key="2">
    <source>
        <dbReference type="EMBL" id="ABW66733.1"/>
    </source>
</evidence>
<dbReference type="RefSeq" id="WP_012174351.1">
    <property type="nucleotide sequence ID" value="NC_009943.1"/>
</dbReference>